<dbReference type="Pfam" id="PF00849">
    <property type="entry name" value="PseudoU_synth_2"/>
    <property type="match status" value="1"/>
</dbReference>
<dbReference type="InterPro" id="IPR006145">
    <property type="entry name" value="PsdUridine_synth_RsuA/RluA"/>
</dbReference>
<evidence type="ECO:0000256" key="5">
    <source>
        <dbReference type="ARBA" id="ARBA00036943"/>
    </source>
</evidence>
<evidence type="ECO:0000256" key="7">
    <source>
        <dbReference type="ARBA" id="ARBA00041563"/>
    </source>
</evidence>
<comment type="catalytic activity">
    <reaction evidence="1">
        <text>a uridine in mRNA = a pseudouridine in mRNA</text>
        <dbReference type="Rhea" id="RHEA:56644"/>
        <dbReference type="Rhea" id="RHEA-COMP:14658"/>
        <dbReference type="Rhea" id="RHEA-COMP:14659"/>
        <dbReference type="ChEBI" id="CHEBI:65314"/>
        <dbReference type="ChEBI" id="CHEBI:65315"/>
    </reaction>
</comment>
<reference evidence="9" key="1">
    <citation type="submission" date="2013-04" db="EMBL/GenBank/DDBJ databases">
        <authorList>
            <person name="Qu J."/>
            <person name="Murali S.C."/>
            <person name="Bandaranaike D."/>
            <person name="Bellair M."/>
            <person name="Blankenburg K."/>
            <person name="Chao H."/>
            <person name="Dinh H."/>
            <person name="Doddapaneni H."/>
            <person name="Downs B."/>
            <person name="Dugan-Rocha S."/>
            <person name="Elkadiri S."/>
            <person name="Gnanaolivu R.D."/>
            <person name="Hernandez B."/>
            <person name="Javaid M."/>
            <person name="Jayaseelan J.C."/>
            <person name="Lee S."/>
            <person name="Li M."/>
            <person name="Ming W."/>
            <person name="Munidasa M."/>
            <person name="Muniz J."/>
            <person name="Nguyen L."/>
            <person name="Ongeri F."/>
            <person name="Osuji N."/>
            <person name="Pu L.-L."/>
            <person name="Puazo M."/>
            <person name="Qu C."/>
            <person name="Quiroz J."/>
            <person name="Raj R."/>
            <person name="Weissenberger G."/>
            <person name="Xin Y."/>
            <person name="Zou X."/>
            <person name="Han Y."/>
            <person name="Richards S."/>
            <person name="Worley K."/>
            <person name="Muzny D."/>
            <person name="Gibbs R."/>
        </authorList>
    </citation>
    <scope>NUCLEOTIDE SEQUENCE</scope>
    <source>
        <strain evidence="9">Sampled in the wild</strain>
    </source>
</reference>
<comment type="similarity">
    <text evidence="3">Belongs to the pseudouridine synthase RluA family.</text>
</comment>
<dbReference type="OrthoDB" id="428658at2759"/>
<accession>A0A8K0JZ63</accession>
<reference evidence="9" key="2">
    <citation type="submission" date="2017-10" db="EMBL/GenBank/DDBJ databases">
        <title>Ladona fulva Genome sequencing and assembly.</title>
        <authorList>
            <person name="Murali S."/>
            <person name="Richards S."/>
            <person name="Bandaranaike D."/>
            <person name="Bellair M."/>
            <person name="Blankenburg K."/>
            <person name="Chao H."/>
            <person name="Dinh H."/>
            <person name="Doddapaneni H."/>
            <person name="Dugan-Rocha S."/>
            <person name="Elkadiri S."/>
            <person name="Gnanaolivu R."/>
            <person name="Hernandez B."/>
            <person name="Skinner E."/>
            <person name="Javaid M."/>
            <person name="Lee S."/>
            <person name="Li M."/>
            <person name="Ming W."/>
            <person name="Munidasa M."/>
            <person name="Muniz J."/>
            <person name="Nguyen L."/>
            <person name="Hughes D."/>
            <person name="Osuji N."/>
            <person name="Pu L.-L."/>
            <person name="Puazo M."/>
            <person name="Qu C."/>
            <person name="Quiroz J."/>
            <person name="Raj R."/>
            <person name="Weissenberger G."/>
            <person name="Xin Y."/>
            <person name="Zou X."/>
            <person name="Han Y."/>
            <person name="Worley K."/>
            <person name="Muzny D."/>
            <person name="Gibbs R."/>
        </authorList>
    </citation>
    <scope>NUCLEOTIDE SEQUENCE</scope>
    <source>
        <strain evidence="9">Sampled in the wild</strain>
    </source>
</reference>
<dbReference type="SUPFAM" id="SSF55120">
    <property type="entry name" value="Pseudouridine synthase"/>
    <property type="match status" value="1"/>
</dbReference>
<comment type="catalytic activity">
    <reaction evidence="2">
        <text>uridine in 5S rRNA = pseudouridine in 5S rRNA</text>
        <dbReference type="Rhea" id="RHEA:47036"/>
        <dbReference type="Rhea" id="RHEA-COMP:11730"/>
        <dbReference type="Rhea" id="RHEA-COMP:11731"/>
        <dbReference type="ChEBI" id="CHEBI:65314"/>
        <dbReference type="ChEBI" id="CHEBI:65315"/>
    </reaction>
</comment>
<evidence type="ECO:0000313" key="9">
    <source>
        <dbReference type="EMBL" id="KAG8225385.1"/>
    </source>
</evidence>
<evidence type="ECO:0000256" key="4">
    <source>
        <dbReference type="ARBA" id="ARBA00023235"/>
    </source>
</evidence>
<dbReference type="Gene3D" id="3.30.2350.10">
    <property type="entry name" value="Pseudouridine synthase"/>
    <property type="match status" value="1"/>
</dbReference>
<dbReference type="InterPro" id="IPR020103">
    <property type="entry name" value="PsdUridine_synth_cat_dom_sf"/>
</dbReference>
<dbReference type="GO" id="GO:0001522">
    <property type="term" value="P:pseudouridine synthesis"/>
    <property type="evidence" value="ECO:0007669"/>
    <property type="project" value="InterPro"/>
</dbReference>
<evidence type="ECO:0000256" key="1">
    <source>
        <dbReference type="ARBA" id="ARBA00001166"/>
    </source>
</evidence>
<dbReference type="EMBL" id="KZ308236">
    <property type="protein sequence ID" value="KAG8225385.1"/>
    <property type="molecule type" value="Genomic_DNA"/>
</dbReference>
<evidence type="ECO:0000256" key="6">
    <source>
        <dbReference type="ARBA" id="ARBA00039953"/>
    </source>
</evidence>
<feature type="domain" description="Pseudouridine synthase RsuA/RluA-like" evidence="8">
    <location>
        <begin position="84"/>
        <end position="261"/>
    </location>
</feature>
<proteinExistence type="inferred from homology"/>
<organism evidence="9 10">
    <name type="scientific">Ladona fulva</name>
    <name type="common">Scarce chaser dragonfly</name>
    <name type="synonym">Libellula fulva</name>
    <dbReference type="NCBI Taxonomy" id="123851"/>
    <lineage>
        <taxon>Eukaryota</taxon>
        <taxon>Metazoa</taxon>
        <taxon>Ecdysozoa</taxon>
        <taxon>Arthropoda</taxon>
        <taxon>Hexapoda</taxon>
        <taxon>Insecta</taxon>
        <taxon>Pterygota</taxon>
        <taxon>Palaeoptera</taxon>
        <taxon>Odonata</taxon>
        <taxon>Epiprocta</taxon>
        <taxon>Anisoptera</taxon>
        <taxon>Libelluloidea</taxon>
        <taxon>Libellulidae</taxon>
        <taxon>Ladona</taxon>
    </lineage>
</organism>
<evidence type="ECO:0000259" key="8">
    <source>
        <dbReference type="Pfam" id="PF00849"/>
    </source>
</evidence>
<dbReference type="GO" id="GO:0003723">
    <property type="term" value="F:RNA binding"/>
    <property type="evidence" value="ECO:0007669"/>
    <property type="project" value="InterPro"/>
</dbReference>
<protein>
    <recommendedName>
        <fullName evidence="6">Pseudouridylate synthase RPUSD4, mitochondrial</fullName>
    </recommendedName>
    <alternativeName>
        <fullName evidence="7">RNA pseudouridylate synthase domain-containing protein 4</fullName>
    </alternativeName>
</protein>
<comment type="catalytic activity">
    <reaction evidence="5">
        <text>a uridine in tRNA = a pseudouridine in tRNA</text>
        <dbReference type="Rhea" id="RHEA:54572"/>
        <dbReference type="Rhea" id="RHEA-COMP:13339"/>
        <dbReference type="Rhea" id="RHEA-COMP:13934"/>
        <dbReference type="ChEBI" id="CHEBI:65314"/>
        <dbReference type="ChEBI" id="CHEBI:65315"/>
    </reaction>
</comment>
<keyword evidence="4" id="KW-0413">Isomerase</keyword>
<dbReference type="AlphaFoldDB" id="A0A8K0JZ63"/>
<gene>
    <name evidence="9" type="ORF">J437_LFUL016810</name>
</gene>
<sequence length="360" mass="40662">MRLVRGCASSHKMFRCSFICAKNSVVSFYKIDATVIFARLLSSLEPKINTSGEEKPYTNLCPWKSKRELTEYLLRNTIYNENGLIALNKPYGLGIQPPSKLRDTRITTAIPNSENYTIAEVLPLLGNNYGVDRLMIVKSPEKYSSGITLLATSNEVFEKVVKCKRRDLASVRLTSKYLAVVVGQPKVSLKNETVNYLLVKSPDGKSKQPIVQDFTAKQIGSEKERKVRVAYNTISHGSSTCLVEIKPSTTRWHFLRVYLSHLLSPVLGDNLYSSRVTSFMGVTVAANPFNNFRRPQILGQEILEVLNVSPEEEHIIPCHIHLQEVVLTSFHKNKTDLTILAPPPSYFQWTCEKLNLKIKN</sequence>
<evidence type="ECO:0000256" key="3">
    <source>
        <dbReference type="ARBA" id="ARBA00010876"/>
    </source>
</evidence>
<evidence type="ECO:0000256" key="2">
    <source>
        <dbReference type="ARBA" id="ARBA00001896"/>
    </source>
</evidence>
<dbReference type="PANTHER" id="PTHR21600">
    <property type="entry name" value="MITOCHONDRIAL RNA PSEUDOURIDINE SYNTHASE"/>
    <property type="match status" value="1"/>
</dbReference>
<keyword evidence="10" id="KW-1185">Reference proteome</keyword>
<dbReference type="InterPro" id="IPR050188">
    <property type="entry name" value="RluA_PseudoU_synthase"/>
</dbReference>
<name>A0A8K0JZ63_LADFU</name>
<comment type="caution">
    <text evidence="9">The sequence shown here is derived from an EMBL/GenBank/DDBJ whole genome shotgun (WGS) entry which is preliminary data.</text>
</comment>
<dbReference type="GO" id="GO:0009982">
    <property type="term" value="F:pseudouridine synthase activity"/>
    <property type="evidence" value="ECO:0007669"/>
    <property type="project" value="InterPro"/>
</dbReference>
<evidence type="ECO:0000313" key="10">
    <source>
        <dbReference type="Proteomes" id="UP000792457"/>
    </source>
</evidence>
<dbReference type="PANTHER" id="PTHR21600:SF83">
    <property type="entry name" value="PSEUDOURIDYLATE SYNTHASE RPUSD4, MITOCHONDRIAL"/>
    <property type="match status" value="1"/>
</dbReference>
<dbReference type="Proteomes" id="UP000792457">
    <property type="component" value="Unassembled WGS sequence"/>
</dbReference>